<protein>
    <submittedName>
        <fullName evidence="2">Uncharacterized protein</fullName>
    </submittedName>
</protein>
<evidence type="ECO:0000313" key="3">
    <source>
        <dbReference type="Proteomes" id="UP000808337"/>
    </source>
</evidence>
<proteinExistence type="predicted"/>
<evidence type="ECO:0000256" key="1">
    <source>
        <dbReference type="SAM" id="Coils"/>
    </source>
</evidence>
<feature type="coiled-coil region" evidence="1">
    <location>
        <begin position="452"/>
        <end position="479"/>
    </location>
</feature>
<accession>A0A9D7XTT0</accession>
<dbReference type="EMBL" id="JADKGY010000029">
    <property type="protein sequence ID" value="MBK9984058.1"/>
    <property type="molecule type" value="Genomic_DNA"/>
</dbReference>
<comment type="caution">
    <text evidence="2">The sequence shown here is derived from an EMBL/GenBank/DDBJ whole genome shotgun (WGS) entry which is preliminary data.</text>
</comment>
<keyword evidence="1" id="KW-0175">Coiled coil</keyword>
<name>A0A9D7XTT0_9BACT</name>
<dbReference type="Proteomes" id="UP000808337">
    <property type="component" value="Unassembled WGS sequence"/>
</dbReference>
<reference evidence="2 3" key="1">
    <citation type="submission" date="2020-10" db="EMBL/GenBank/DDBJ databases">
        <title>Connecting structure to function with the recovery of over 1000 high-quality activated sludge metagenome-assembled genomes encoding full-length rRNA genes using long-read sequencing.</title>
        <authorList>
            <person name="Singleton C.M."/>
            <person name="Petriglieri F."/>
            <person name="Kristensen J.M."/>
            <person name="Kirkegaard R.H."/>
            <person name="Michaelsen T.Y."/>
            <person name="Andersen M.H."/>
            <person name="Karst S.M."/>
            <person name="Dueholm M.S."/>
            <person name="Nielsen P.H."/>
            <person name="Albertsen M."/>
        </authorList>
    </citation>
    <scope>NUCLEOTIDE SEQUENCE [LARGE SCALE GENOMIC DNA]</scope>
    <source>
        <strain evidence="2">Ribe_18-Q3-R11-54_MAXAC.273</strain>
    </source>
</reference>
<dbReference type="AlphaFoldDB" id="A0A9D7XTT0"/>
<organism evidence="2 3">
    <name type="scientific">Candidatus Opimibacter skivensis</name>
    <dbReference type="NCBI Taxonomy" id="2982028"/>
    <lineage>
        <taxon>Bacteria</taxon>
        <taxon>Pseudomonadati</taxon>
        <taxon>Bacteroidota</taxon>
        <taxon>Saprospiria</taxon>
        <taxon>Saprospirales</taxon>
        <taxon>Saprospiraceae</taxon>
        <taxon>Candidatus Opimibacter</taxon>
    </lineage>
</organism>
<gene>
    <name evidence="2" type="ORF">IPP15_17100</name>
</gene>
<evidence type="ECO:0000313" key="2">
    <source>
        <dbReference type="EMBL" id="MBK9984058.1"/>
    </source>
</evidence>
<sequence>MPIAHSEQLFTIIKSLTKAEKRNFRLYVQRLQSNEDVLYVRLFDLLDKMEDYDEEVVLEKLGDMPKSQFVNIKRHLYTQVLKSLRLIHENIESIKVREQIDFAHILYSKGLYLQAFKLLDRVKEMMPEGGHDLLRLEIIEFQKFIEERHITRSRKKAGKVQSLLIESEQQESRVSNLVLLSNLKIKIHGWYIETGHVRDQKDHFTVKKYFESELRKVRTTNLSVTEEIYLQQSYMWFYYILLDFEKCYQHARLWVSAFDEHPAFMIEDPVLYMRGLSYELTSLYSMRDYHRYVNVLDKFEAFTISHEKYFDMTGQIISFLYLYTAKINRHFLEGSFEEGLALVPEINKLVKRYGRFIDVHRIMVFNYKTAWLYFGSGSPEHSIEYLNKIVNLQAAGHLRTDIQCYARLMQLMAHFELGHYNLLEHLVSSVGRFFSKMRDLNEVQRTLFNFFRNNLDVKKQELNHNLQSLRKEIIRLEKNPFEGRTFHHLDIIAWIDSRIEGKTVGEMIRRRFQE</sequence>